<dbReference type="SUPFAM" id="SSF144232">
    <property type="entry name" value="HIT/MYND zinc finger-like"/>
    <property type="match status" value="1"/>
</dbReference>
<dbReference type="InterPro" id="IPR011989">
    <property type="entry name" value="ARM-like"/>
</dbReference>
<comment type="caution">
    <text evidence="7">The sequence shown here is derived from an EMBL/GenBank/DDBJ whole genome shotgun (WGS) entry which is preliminary data.</text>
</comment>
<dbReference type="InterPro" id="IPR016024">
    <property type="entry name" value="ARM-type_fold"/>
</dbReference>
<dbReference type="Pfam" id="PF01753">
    <property type="entry name" value="zf-MYND"/>
    <property type="match status" value="1"/>
</dbReference>
<dbReference type="SUPFAM" id="SSF48371">
    <property type="entry name" value="ARM repeat"/>
    <property type="match status" value="1"/>
</dbReference>
<dbReference type="GO" id="GO:0008270">
    <property type="term" value="F:zinc ion binding"/>
    <property type="evidence" value="ECO:0007669"/>
    <property type="project" value="UniProtKB-KW"/>
</dbReference>
<accession>A0A6G0XXI3</accession>
<feature type="region of interest" description="Disordered" evidence="5">
    <location>
        <begin position="57"/>
        <end position="91"/>
    </location>
</feature>
<evidence type="ECO:0000256" key="4">
    <source>
        <dbReference type="PROSITE-ProRule" id="PRU00134"/>
    </source>
</evidence>
<evidence type="ECO:0000256" key="5">
    <source>
        <dbReference type="SAM" id="MobiDB-lite"/>
    </source>
</evidence>
<dbReference type="InterPro" id="IPR002893">
    <property type="entry name" value="Znf_MYND"/>
</dbReference>
<organism evidence="7 8">
    <name type="scientific">Aphanomyces euteiches</name>
    <dbReference type="NCBI Taxonomy" id="100861"/>
    <lineage>
        <taxon>Eukaryota</taxon>
        <taxon>Sar</taxon>
        <taxon>Stramenopiles</taxon>
        <taxon>Oomycota</taxon>
        <taxon>Saprolegniomycetes</taxon>
        <taxon>Saprolegniales</taxon>
        <taxon>Verrucalvaceae</taxon>
        <taxon>Aphanomyces</taxon>
    </lineage>
</organism>
<dbReference type="PROSITE" id="PS50865">
    <property type="entry name" value="ZF_MYND_2"/>
    <property type="match status" value="1"/>
</dbReference>
<dbReference type="AlphaFoldDB" id="A0A6G0XXI3"/>
<keyword evidence="1" id="KW-0479">Metal-binding</keyword>
<gene>
    <name evidence="7" type="ORF">Ae201684_000460</name>
</gene>
<evidence type="ECO:0000256" key="3">
    <source>
        <dbReference type="ARBA" id="ARBA00022833"/>
    </source>
</evidence>
<evidence type="ECO:0000256" key="2">
    <source>
        <dbReference type="ARBA" id="ARBA00022771"/>
    </source>
</evidence>
<protein>
    <recommendedName>
        <fullName evidence="6">MYND-type domain-containing protein</fullName>
    </recommendedName>
</protein>
<name>A0A6G0XXI3_9STRA</name>
<evidence type="ECO:0000259" key="6">
    <source>
        <dbReference type="PROSITE" id="PS50865"/>
    </source>
</evidence>
<proteinExistence type="predicted"/>
<evidence type="ECO:0000313" key="8">
    <source>
        <dbReference type="Proteomes" id="UP000481153"/>
    </source>
</evidence>
<feature type="domain" description="MYND-type" evidence="6">
    <location>
        <begin position="115"/>
        <end position="153"/>
    </location>
</feature>
<reference evidence="7 8" key="1">
    <citation type="submission" date="2019-07" db="EMBL/GenBank/DDBJ databases">
        <title>Genomics analysis of Aphanomyces spp. identifies a new class of oomycete effector associated with host adaptation.</title>
        <authorList>
            <person name="Gaulin E."/>
        </authorList>
    </citation>
    <scope>NUCLEOTIDE SEQUENCE [LARGE SCALE GENOMIC DNA]</scope>
    <source>
        <strain evidence="7 8">ATCC 201684</strain>
    </source>
</reference>
<dbReference type="Gene3D" id="1.25.10.10">
    <property type="entry name" value="Leucine-rich Repeat Variant"/>
    <property type="match status" value="1"/>
</dbReference>
<evidence type="ECO:0000256" key="1">
    <source>
        <dbReference type="ARBA" id="ARBA00022723"/>
    </source>
</evidence>
<dbReference type="EMBL" id="VJMJ01000002">
    <property type="protein sequence ID" value="KAF0745443.1"/>
    <property type="molecule type" value="Genomic_DNA"/>
</dbReference>
<evidence type="ECO:0000313" key="7">
    <source>
        <dbReference type="EMBL" id="KAF0745443.1"/>
    </source>
</evidence>
<sequence>MDEYLACEECHVVQSKRDAFRESQWDNPRPVCNACATKRAWAMFAADIAACPNASVIHNHGNDPKPQSEVRQAPIQQNSRPQPAQWEKDAAQKIKKQLNPTPETEESVGKHKLWCAGCERAVVKAQRCSQCKLVYFCSTSCQKTAWNRHKPQCRRLPIATSEREKWTPVLTATKSTNADESWTAFAQIQSWISQPDSAKDASAAFRAVDGVSFFLEQLEASVQHETETKWQILLLLTRLVEISTEVATDLHRLGGVPVLLALISESSDFRIQASAVVTLCTLLASNPKTLCAYFLDLDAIPVVISVIARASSLDDDVKLVACVQATALILQLLEQHPDSMAQITSDGKIASLLVEILCQIDGIYSLDRATGVPVGHHLYLNILSLTGSIVHADPSTKSQFVSAELLPLVCSTIINDHCLPPQAPKGFSLWHFLWTWTLWFVYTFIYDFRVVLTSTETLDILDRAVPLLTPFLSTPEWCEDITVKHNGVELAARTLEFVLHSDTKIAARTRLSGLDLFVCVTLPPFDCPDEARHNRIHEHLDHILPTIDTTLRTALKSLDAAASSPEHESTLDQMLLSEAIKSSGLVAHFGRSMPTVKRANVSSTLIKVLLSLRVPDALKWTAMAALIQWDSNANRVDLTAQDRTALVAVARWKRY</sequence>
<dbReference type="Proteomes" id="UP000481153">
    <property type="component" value="Unassembled WGS sequence"/>
</dbReference>
<dbReference type="Gene3D" id="6.10.140.2220">
    <property type="match status" value="1"/>
</dbReference>
<keyword evidence="3" id="KW-0862">Zinc</keyword>
<dbReference type="VEuPathDB" id="FungiDB:AeMF1_017282"/>
<keyword evidence="2 4" id="KW-0863">Zinc-finger</keyword>
<keyword evidence="8" id="KW-1185">Reference proteome</keyword>